<dbReference type="Proteomes" id="UP001595765">
    <property type="component" value="Unassembled WGS sequence"/>
</dbReference>
<protein>
    <submittedName>
        <fullName evidence="2">DUF4126 family protein</fullName>
    </submittedName>
</protein>
<evidence type="ECO:0000259" key="1">
    <source>
        <dbReference type="Pfam" id="PF13548"/>
    </source>
</evidence>
<comment type="caution">
    <text evidence="2">The sequence shown here is derived from an EMBL/GenBank/DDBJ whole genome shotgun (WGS) entry which is preliminary data.</text>
</comment>
<dbReference type="RefSeq" id="WP_386427200.1">
    <property type="nucleotide sequence ID" value="NZ_JBHSBB010000007.1"/>
</dbReference>
<dbReference type="Pfam" id="PF13548">
    <property type="entry name" value="DUF4126"/>
    <property type="match status" value="1"/>
</dbReference>
<accession>A0ABV8HGQ1</accession>
<feature type="domain" description="DUF4126" evidence="1">
    <location>
        <begin position="34"/>
        <end position="178"/>
    </location>
</feature>
<evidence type="ECO:0000313" key="2">
    <source>
        <dbReference type="EMBL" id="MFC4031223.1"/>
    </source>
</evidence>
<keyword evidence="3" id="KW-1185">Reference proteome</keyword>
<gene>
    <name evidence="2" type="ORF">ACFO3J_07015</name>
</gene>
<dbReference type="EMBL" id="JBHSBB010000007">
    <property type="protein sequence ID" value="MFC4031223.1"/>
    <property type="molecule type" value="Genomic_DNA"/>
</dbReference>
<reference evidence="3" key="1">
    <citation type="journal article" date="2019" name="Int. J. Syst. Evol. Microbiol.">
        <title>The Global Catalogue of Microorganisms (GCM) 10K type strain sequencing project: providing services to taxonomists for standard genome sequencing and annotation.</title>
        <authorList>
            <consortium name="The Broad Institute Genomics Platform"/>
            <consortium name="The Broad Institute Genome Sequencing Center for Infectious Disease"/>
            <person name="Wu L."/>
            <person name="Ma J."/>
        </authorList>
    </citation>
    <scope>NUCLEOTIDE SEQUENCE [LARGE SCALE GENOMIC DNA]</scope>
    <source>
        <strain evidence="3">CGMCC 4.7237</strain>
    </source>
</reference>
<organism evidence="2 3">
    <name type="scientific">Streptomyces polygonati</name>
    <dbReference type="NCBI Taxonomy" id="1617087"/>
    <lineage>
        <taxon>Bacteria</taxon>
        <taxon>Bacillati</taxon>
        <taxon>Actinomycetota</taxon>
        <taxon>Actinomycetes</taxon>
        <taxon>Kitasatosporales</taxon>
        <taxon>Streptomycetaceae</taxon>
        <taxon>Streptomyces</taxon>
    </lineage>
</organism>
<name>A0ABV8HGQ1_9ACTN</name>
<evidence type="ECO:0000313" key="3">
    <source>
        <dbReference type="Proteomes" id="UP001595765"/>
    </source>
</evidence>
<sequence length="183" mass="18062">MVGSRMPRSSAAVAQCAGSVDEDVVRAIAGTVLIGVVSGMRSQLGVAAIALTTDPATRTRPGSLLADPRATAVSVTAAAGELVGDKLPRTPSRLGATGLFSRLTLGAFAGVALAARAGSPGRPAIPVPAAAAVGACAAFAGAHAGARWRQRVSDRGFPDWPAALAEDATAAGVAWAACRLLPG</sequence>
<dbReference type="InterPro" id="IPR025196">
    <property type="entry name" value="DUF4126"/>
</dbReference>
<proteinExistence type="predicted"/>